<keyword evidence="2" id="KW-1185">Reference proteome</keyword>
<accession>A0AA35KG96</accession>
<reference evidence="1" key="1">
    <citation type="submission" date="2022-12" db="EMBL/GenBank/DDBJ databases">
        <authorList>
            <person name="Alioto T."/>
            <person name="Alioto T."/>
            <person name="Gomez Garrido J."/>
        </authorList>
    </citation>
    <scope>NUCLEOTIDE SEQUENCE</scope>
</reference>
<evidence type="ECO:0000313" key="2">
    <source>
        <dbReference type="Proteomes" id="UP001178461"/>
    </source>
</evidence>
<protein>
    <submittedName>
        <fullName evidence="1">Uncharacterized protein</fullName>
    </submittedName>
</protein>
<sequence>MGNGCIPSSLKRSDATQIGEETMEEIHVLRTSHRWAGIKGEVANGRRSNHAIFTGHKINLEIAKPVRKRSAEDT</sequence>
<name>A0AA35KG96_9SAUR</name>
<gene>
    <name evidence="1" type="ORF">PODLI_1B038364</name>
</gene>
<evidence type="ECO:0000313" key="1">
    <source>
        <dbReference type="EMBL" id="CAI5776744.1"/>
    </source>
</evidence>
<dbReference type="AlphaFoldDB" id="A0AA35KG96"/>
<dbReference type="Proteomes" id="UP001178461">
    <property type="component" value="Chromosome 6"/>
</dbReference>
<dbReference type="EMBL" id="OX395131">
    <property type="protein sequence ID" value="CAI5776744.1"/>
    <property type="molecule type" value="Genomic_DNA"/>
</dbReference>
<proteinExistence type="predicted"/>
<organism evidence="1 2">
    <name type="scientific">Podarcis lilfordi</name>
    <name type="common">Lilford's wall lizard</name>
    <dbReference type="NCBI Taxonomy" id="74358"/>
    <lineage>
        <taxon>Eukaryota</taxon>
        <taxon>Metazoa</taxon>
        <taxon>Chordata</taxon>
        <taxon>Craniata</taxon>
        <taxon>Vertebrata</taxon>
        <taxon>Euteleostomi</taxon>
        <taxon>Lepidosauria</taxon>
        <taxon>Squamata</taxon>
        <taxon>Bifurcata</taxon>
        <taxon>Unidentata</taxon>
        <taxon>Episquamata</taxon>
        <taxon>Laterata</taxon>
        <taxon>Lacertibaenia</taxon>
        <taxon>Lacertidae</taxon>
        <taxon>Podarcis</taxon>
    </lineage>
</organism>